<reference evidence="2" key="2">
    <citation type="submission" date="2018-05" db="EMBL/GenBank/DDBJ databases">
        <title>OmerRS3 (Oryza meridionalis Reference Sequence Version 3).</title>
        <authorList>
            <person name="Zhang J."/>
            <person name="Kudrna D."/>
            <person name="Lee S."/>
            <person name="Talag J."/>
            <person name="Welchert J."/>
            <person name="Wing R.A."/>
        </authorList>
    </citation>
    <scope>NUCLEOTIDE SEQUENCE [LARGE SCALE GENOMIC DNA]</scope>
    <source>
        <strain evidence="2">cv. OR44</strain>
    </source>
</reference>
<reference evidence="2" key="1">
    <citation type="submission" date="2015-04" db="UniProtKB">
        <authorList>
            <consortium name="EnsemblPlants"/>
        </authorList>
    </citation>
    <scope>IDENTIFICATION</scope>
</reference>
<dbReference type="Gramene" id="OMERI06G06250.1">
    <property type="protein sequence ID" value="OMERI06G06250.1"/>
    <property type="gene ID" value="OMERI06G06250"/>
</dbReference>
<feature type="signal peptide" evidence="1">
    <location>
        <begin position="1"/>
        <end position="21"/>
    </location>
</feature>
<keyword evidence="3" id="KW-1185">Reference proteome</keyword>
<name>A0A0E0DXX4_9ORYZ</name>
<evidence type="ECO:0000313" key="3">
    <source>
        <dbReference type="Proteomes" id="UP000008021"/>
    </source>
</evidence>
<organism evidence="2">
    <name type="scientific">Oryza meridionalis</name>
    <dbReference type="NCBI Taxonomy" id="40149"/>
    <lineage>
        <taxon>Eukaryota</taxon>
        <taxon>Viridiplantae</taxon>
        <taxon>Streptophyta</taxon>
        <taxon>Embryophyta</taxon>
        <taxon>Tracheophyta</taxon>
        <taxon>Spermatophyta</taxon>
        <taxon>Magnoliopsida</taxon>
        <taxon>Liliopsida</taxon>
        <taxon>Poales</taxon>
        <taxon>Poaceae</taxon>
        <taxon>BOP clade</taxon>
        <taxon>Oryzoideae</taxon>
        <taxon>Oryzeae</taxon>
        <taxon>Oryzinae</taxon>
        <taxon>Oryza</taxon>
    </lineage>
</organism>
<sequence length="107" mass="11109">MASSLLAAFLLLSSYAVVSVGSSRTNAGEVDQTNWSAAEVATATMKADGGRGAVARYLVAERSIGGMVPGREPVTMVRRSPWSPPSPIGHVPVSWEKGMPPCGVGCY</sequence>
<dbReference type="HOGENOM" id="CLU_154151_1_0_1"/>
<accession>A0A0E0DXX4</accession>
<protein>
    <submittedName>
        <fullName evidence="2">Uncharacterized protein</fullName>
    </submittedName>
</protein>
<dbReference type="Proteomes" id="UP000008021">
    <property type="component" value="Chromosome 6"/>
</dbReference>
<dbReference type="AlphaFoldDB" id="A0A0E0DXX4"/>
<proteinExistence type="predicted"/>
<feature type="chain" id="PRO_5002357392" evidence="1">
    <location>
        <begin position="22"/>
        <end position="107"/>
    </location>
</feature>
<evidence type="ECO:0000313" key="2">
    <source>
        <dbReference type="EnsemblPlants" id="OMERI06G06250.1"/>
    </source>
</evidence>
<keyword evidence="1" id="KW-0732">Signal</keyword>
<dbReference type="EnsemblPlants" id="OMERI06G06250.1">
    <property type="protein sequence ID" value="OMERI06G06250.1"/>
    <property type="gene ID" value="OMERI06G06250"/>
</dbReference>
<evidence type="ECO:0000256" key="1">
    <source>
        <dbReference type="SAM" id="SignalP"/>
    </source>
</evidence>